<dbReference type="AlphaFoldDB" id="W4S879"/>
<name>W4S879_9XANT</name>
<gene>
    <name evidence="1" type="primary">ndvB_2</name>
    <name evidence="1" type="ORF">XPU_3686</name>
</gene>
<protein>
    <submittedName>
        <fullName evidence="1">Cyclic beta 1-2 glucan synthetase</fullName>
    </submittedName>
</protein>
<reference evidence="1 2" key="1">
    <citation type="submission" date="2014-01" db="EMBL/GenBank/DDBJ databases">
        <title>Genome sequence and analysis of Xanthomonas arboricola pv. pruni.</title>
        <authorList>
            <person name="Fujikawa T."/>
            <person name="Nakazono-Nagaoka E."/>
        </authorList>
    </citation>
    <scope>NUCLEOTIDE SEQUENCE [LARGE SCALE GENOMIC DNA]</scope>
    <source>
        <strain evidence="2">MAFF 311562</strain>
    </source>
</reference>
<accession>W4S879</accession>
<dbReference type="EMBL" id="BAVB01000334">
    <property type="protein sequence ID" value="GAE52154.1"/>
    <property type="molecule type" value="Genomic_DNA"/>
</dbReference>
<sequence length="89" mass="9755">MQEYPVTVVANRTSPTNIGLGLLANLAAYDLGYLTVAGVMTRVANTLTTLEALPRYRGHFYNWYDTETLVPLLPRYVSTVDSGNLSGIC</sequence>
<comment type="caution">
    <text evidence="1">The sequence shown here is derived from an EMBL/GenBank/DDBJ whole genome shotgun (WGS) entry which is preliminary data.</text>
</comment>
<proteinExistence type="predicted"/>
<organism evidence="1 2">
    <name type="scientific">Xanthomonas arboricola pv. pruni str. MAFF 311562</name>
    <dbReference type="NCBI Taxonomy" id="1414836"/>
    <lineage>
        <taxon>Bacteria</taxon>
        <taxon>Pseudomonadati</taxon>
        <taxon>Pseudomonadota</taxon>
        <taxon>Gammaproteobacteria</taxon>
        <taxon>Lysobacterales</taxon>
        <taxon>Lysobacteraceae</taxon>
        <taxon>Xanthomonas</taxon>
    </lineage>
</organism>
<evidence type="ECO:0000313" key="2">
    <source>
        <dbReference type="Proteomes" id="UP000019143"/>
    </source>
</evidence>
<dbReference type="Proteomes" id="UP000019143">
    <property type="component" value="Unassembled WGS sequence"/>
</dbReference>
<evidence type="ECO:0000313" key="1">
    <source>
        <dbReference type="EMBL" id="GAE52154.1"/>
    </source>
</evidence>
<dbReference type="Gene3D" id="1.50.10.140">
    <property type="match status" value="1"/>
</dbReference>